<evidence type="ECO:0000313" key="1">
    <source>
        <dbReference type="EMBL" id="SER36222.1"/>
    </source>
</evidence>
<sequence>MKEAANFYKAVRTFSATRETWHDAIRYDVKPDEEYNLPLVSQRVYGNRDESLAVMAAAGLDRFDQKLTQRTIILPTHAQLEAIKQQTGFTSTAIIQS</sequence>
<dbReference type="AlphaFoldDB" id="A0A9X8QLQ1"/>
<accession>A0A9X8QLQ1</accession>
<dbReference type="RefSeq" id="WP_074829612.1">
    <property type="nucleotide sequence ID" value="NZ_FOEV01000018.1"/>
</dbReference>
<reference evidence="1 2" key="1">
    <citation type="submission" date="2016-10" db="EMBL/GenBank/DDBJ databases">
        <authorList>
            <person name="Varghese N."/>
            <person name="Submissions S."/>
        </authorList>
    </citation>
    <scope>NUCLEOTIDE SEQUENCE [LARGE SCALE GENOMIC DNA]</scope>
    <source>
        <strain evidence="1 2">LMG 21974</strain>
    </source>
</reference>
<evidence type="ECO:0000313" key="2">
    <source>
        <dbReference type="Proteomes" id="UP000183210"/>
    </source>
</evidence>
<name>A0A9X8QLQ1_9PSED</name>
<organism evidence="1 2">
    <name type="scientific">Pseudomonas lutea</name>
    <dbReference type="NCBI Taxonomy" id="243924"/>
    <lineage>
        <taxon>Bacteria</taxon>
        <taxon>Pseudomonadati</taxon>
        <taxon>Pseudomonadota</taxon>
        <taxon>Gammaproteobacteria</taxon>
        <taxon>Pseudomonadales</taxon>
        <taxon>Pseudomonadaceae</taxon>
        <taxon>Pseudomonas</taxon>
    </lineage>
</organism>
<gene>
    <name evidence="1" type="ORF">SAMN05216409_11842</name>
</gene>
<protein>
    <submittedName>
        <fullName evidence="1">Uncharacterized protein</fullName>
    </submittedName>
</protein>
<dbReference type="EMBL" id="FOEV01000018">
    <property type="protein sequence ID" value="SER36222.1"/>
    <property type="molecule type" value="Genomic_DNA"/>
</dbReference>
<dbReference type="Proteomes" id="UP000183210">
    <property type="component" value="Unassembled WGS sequence"/>
</dbReference>
<comment type="caution">
    <text evidence="1">The sequence shown here is derived from an EMBL/GenBank/DDBJ whole genome shotgun (WGS) entry which is preliminary data.</text>
</comment>
<dbReference type="GeneID" id="300268719"/>
<proteinExistence type="predicted"/>